<evidence type="ECO:0000256" key="3">
    <source>
        <dbReference type="PROSITE-ProRule" id="PRU00284"/>
    </source>
</evidence>
<evidence type="ECO:0000256" key="2">
    <source>
        <dbReference type="ARBA" id="ARBA00029447"/>
    </source>
</evidence>
<dbReference type="PRINTS" id="PR00260">
    <property type="entry name" value="CHEMTRNSDUCR"/>
</dbReference>
<evidence type="ECO:0000313" key="8">
    <source>
        <dbReference type="Proteomes" id="UP000236311"/>
    </source>
</evidence>
<organism evidence="7 8">
    <name type="scientific">Acetatifactor muris</name>
    <dbReference type="NCBI Taxonomy" id="879566"/>
    <lineage>
        <taxon>Bacteria</taxon>
        <taxon>Bacillati</taxon>
        <taxon>Bacillota</taxon>
        <taxon>Clostridia</taxon>
        <taxon>Lachnospirales</taxon>
        <taxon>Lachnospiraceae</taxon>
        <taxon>Acetatifactor</taxon>
    </lineage>
</organism>
<evidence type="ECO:0000256" key="1">
    <source>
        <dbReference type="ARBA" id="ARBA00022500"/>
    </source>
</evidence>
<dbReference type="OrthoDB" id="9814363at2"/>
<dbReference type="SMART" id="SM00304">
    <property type="entry name" value="HAMP"/>
    <property type="match status" value="1"/>
</dbReference>
<dbReference type="InterPro" id="IPR004089">
    <property type="entry name" value="MCPsignal_dom"/>
</dbReference>
<reference evidence="7 8" key="1">
    <citation type="submission" date="2018-01" db="EMBL/GenBank/DDBJ databases">
        <authorList>
            <person name="Gaut B.S."/>
            <person name="Morton B.R."/>
            <person name="Clegg M.T."/>
            <person name="Duvall M.R."/>
        </authorList>
    </citation>
    <scope>NUCLEOTIDE SEQUENCE [LARGE SCALE GENOMIC DNA]</scope>
    <source>
        <strain evidence="7">GP69</strain>
    </source>
</reference>
<dbReference type="InterPro" id="IPR003660">
    <property type="entry name" value="HAMP_dom"/>
</dbReference>
<dbReference type="GO" id="GO:0006935">
    <property type="term" value="P:chemotaxis"/>
    <property type="evidence" value="ECO:0007669"/>
    <property type="project" value="UniProtKB-KW"/>
</dbReference>
<dbReference type="GO" id="GO:0007165">
    <property type="term" value="P:signal transduction"/>
    <property type="evidence" value="ECO:0007669"/>
    <property type="project" value="UniProtKB-KW"/>
</dbReference>
<dbReference type="GO" id="GO:0004888">
    <property type="term" value="F:transmembrane signaling receptor activity"/>
    <property type="evidence" value="ECO:0007669"/>
    <property type="project" value="InterPro"/>
</dbReference>
<gene>
    <name evidence="7" type="primary">tap_1</name>
    <name evidence="7" type="ORF">AMURIS_00368</name>
</gene>
<evidence type="ECO:0000259" key="5">
    <source>
        <dbReference type="PROSITE" id="PS50111"/>
    </source>
</evidence>
<evidence type="ECO:0000259" key="6">
    <source>
        <dbReference type="PROSITE" id="PS50885"/>
    </source>
</evidence>
<dbReference type="EMBL" id="OFSM01000002">
    <property type="protein sequence ID" value="SOY27664.1"/>
    <property type="molecule type" value="Genomic_DNA"/>
</dbReference>
<dbReference type="PROSITE" id="PS50111">
    <property type="entry name" value="CHEMOTAXIS_TRANSDUC_2"/>
    <property type="match status" value="1"/>
</dbReference>
<dbReference type="PROSITE" id="PS50885">
    <property type="entry name" value="HAMP"/>
    <property type="match status" value="1"/>
</dbReference>
<dbReference type="InterPro" id="IPR004090">
    <property type="entry name" value="Chemotax_Me-accpt_rcpt"/>
</dbReference>
<dbReference type="SUPFAM" id="SSF58104">
    <property type="entry name" value="Methyl-accepting chemotaxis protein (MCP) signaling domain"/>
    <property type="match status" value="1"/>
</dbReference>
<keyword evidence="3" id="KW-0807">Transducer</keyword>
<sequence length="584" mass="63127">MKNLKIRTKLLVTFMLVIILFCGTVAIAIMGLNQNADKYSEFYHVGYQVTNKVMNMRRGLQIIVKDLSFITIEKDEAKKEVYISDMQKEMTALEENATWLFENFSGDTELLDSFAANVRQAVELQEQVITIAATDMAAAQSMLLNEYQPLVEEAVNNLIHISEVVEQSAANDYDSTVSMQDMLVFIQLGMAGGALVITILLSTYLTASITRPLRELERSAGQIEKGNFDIAINYTSKDELGALANSFRNMIAILGTVISDASMLLSEMANGNFDVRTKAEDRYVGEFQGLLLSIRKLNRDLSMTLGQINQSADQVASGSGQVSNGAQALAQGATEQAASVEELAATITNISYQVKSTADNALHAKNQSSMAGDEMEECNNQMRDMMVAMDEITRSSNEISKIIKTIEDIAFQTNILALNAAVEAARAGEAGKGFAVVAEEVRSLASKSSVASKNTAELIESSVDAVSRGTQIASRTAESLVKVVDEVRSVSTKVDEIATAAEEQSGAIEQVTLGVDQISSVVQTNSATAEESAAASQELSEQADKLKSLVAKFSLREEFANAVANTDTSFGNDNSWNSNSINLA</sequence>
<dbReference type="Gene3D" id="6.10.340.10">
    <property type="match status" value="1"/>
</dbReference>
<dbReference type="AlphaFoldDB" id="A0A2K4ZB25"/>
<dbReference type="PANTHER" id="PTHR43531">
    <property type="entry name" value="PROTEIN ICFG"/>
    <property type="match status" value="1"/>
</dbReference>
<dbReference type="PANTHER" id="PTHR43531:SF11">
    <property type="entry name" value="METHYL-ACCEPTING CHEMOTAXIS PROTEIN 3"/>
    <property type="match status" value="1"/>
</dbReference>
<protein>
    <submittedName>
        <fullName evidence="7">Methyl-accepting chemotaxis protein IV</fullName>
    </submittedName>
</protein>
<feature type="domain" description="HAMP" evidence="6">
    <location>
        <begin position="207"/>
        <end position="259"/>
    </location>
</feature>
<feature type="domain" description="Methyl-accepting transducer" evidence="5">
    <location>
        <begin position="311"/>
        <end position="540"/>
    </location>
</feature>
<keyword evidence="4" id="KW-0472">Membrane</keyword>
<keyword evidence="4" id="KW-0812">Transmembrane</keyword>
<comment type="similarity">
    <text evidence="2">Belongs to the methyl-accepting chemotaxis (MCP) protein family.</text>
</comment>
<dbReference type="GO" id="GO:0005886">
    <property type="term" value="C:plasma membrane"/>
    <property type="evidence" value="ECO:0007669"/>
    <property type="project" value="TreeGrafter"/>
</dbReference>
<accession>A0A2K4ZB25</accession>
<dbReference type="Pfam" id="PF00672">
    <property type="entry name" value="HAMP"/>
    <property type="match status" value="1"/>
</dbReference>
<dbReference type="Pfam" id="PF12729">
    <property type="entry name" value="4HB_MCP_1"/>
    <property type="match status" value="1"/>
</dbReference>
<name>A0A2K4ZB25_9FIRM</name>
<keyword evidence="4" id="KW-1133">Transmembrane helix</keyword>
<dbReference type="InterPro" id="IPR051310">
    <property type="entry name" value="MCP_chemotaxis"/>
</dbReference>
<feature type="transmembrane region" description="Helical" evidence="4">
    <location>
        <begin position="12"/>
        <end position="32"/>
    </location>
</feature>
<keyword evidence="1" id="KW-0145">Chemotaxis</keyword>
<dbReference type="Pfam" id="PF00015">
    <property type="entry name" value="MCPsignal"/>
    <property type="match status" value="1"/>
</dbReference>
<dbReference type="CDD" id="cd06225">
    <property type="entry name" value="HAMP"/>
    <property type="match status" value="1"/>
</dbReference>
<feature type="transmembrane region" description="Helical" evidence="4">
    <location>
        <begin position="182"/>
        <end position="205"/>
    </location>
</feature>
<proteinExistence type="inferred from homology"/>
<dbReference type="FunFam" id="1.10.287.950:FF:000001">
    <property type="entry name" value="Methyl-accepting chemotaxis sensory transducer"/>
    <property type="match status" value="1"/>
</dbReference>
<evidence type="ECO:0000313" key="7">
    <source>
        <dbReference type="EMBL" id="SOY27664.1"/>
    </source>
</evidence>
<evidence type="ECO:0000256" key="4">
    <source>
        <dbReference type="SAM" id="Phobius"/>
    </source>
</evidence>
<dbReference type="Proteomes" id="UP000236311">
    <property type="component" value="Unassembled WGS sequence"/>
</dbReference>
<dbReference type="InterPro" id="IPR024478">
    <property type="entry name" value="HlyB_4HB_MCP"/>
</dbReference>
<dbReference type="RefSeq" id="WP_103237795.1">
    <property type="nucleotide sequence ID" value="NZ_OFSM01000002.1"/>
</dbReference>
<dbReference type="CDD" id="cd11386">
    <property type="entry name" value="MCP_signal"/>
    <property type="match status" value="1"/>
</dbReference>
<dbReference type="Gene3D" id="1.10.287.950">
    <property type="entry name" value="Methyl-accepting chemotaxis protein"/>
    <property type="match status" value="1"/>
</dbReference>
<dbReference type="SMART" id="SM00283">
    <property type="entry name" value="MA"/>
    <property type="match status" value="1"/>
</dbReference>
<keyword evidence="8" id="KW-1185">Reference proteome</keyword>